<feature type="domain" description="PLD phosphodiesterase" evidence="1">
    <location>
        <begin position="296"/>
        <end position="323"/>
    </location>
</feature>
<dbReference type="AlphaFoldDB" id="A0A1H9STW2"/>
<protein>
    <submittedName>
        <fullName evidence="2">Cardiolipin synthase</fullName>
    </submittedName>
</protein>
<dbReference type="PANTHER" id="PTHR21248">
    <property type="entry name" value="CARDIOLIPIN SYNTHASE"/>
    <property type="match status" value="1"/>
</dbReference>
<name>A0A1H9STW2_9BACI</name>
<feature type="domain" description="PLD phosphodiesterase" evidence="1">
    <location>
        <begin position="132"/>
        <end position="159"/>
    </location>
</feature>
<evidence type="ECO:0000313" key="3">
    <source>
        <dbReference type="Proteomes" id="UP000199687"/>
    </source>
</evidence>
<dbReference type="PIRSF" id="PIRSF000850">
    <property type="entry name" value="Phospholipase_D_PSS"/>
    <property type="match status" value="1"/>
</dbReference>
<dbReference type="STRING" id="531814.SAMN04487944_1122"/>
<reference evidence="2 3" key="1">
    <citation type="submission" date="2016-10" db="EMBL/GenBank/DDBJ databases">
        <authorList>
            <person name="de Groot N.N."/>
        </authorList>
    </citation>
    <scope>NUCLEOTIDE SEQUENCE [LARGE SCALE GENOMIC DNA]</scope>
    <source>
        <strain evidence="2 3">CGMCC 1.7727</strain>
    </source>
</reference>
<dbReference type="Pfam" id="PF13091">
    <property type="entry name" value="PLDc_2"/>
    <property type="match status" value="2"/>
</dbReference>
<gene>
    <name evidence="2" type="ORF">SAMN04487944_1122</name>
</gene>
<dbReference type="PROSITE" id="PS50035">
    <property type="entry name" value="PLD"/>
    <property type="match status" value="2"/>
</dbReference>
<dbReference type="CDD" id="cd09112">
    <property type="entry name" value="PLDc_CLS_2"/>
    <property type="match status" value="1"/>
</dbReference>
<proteinExistence type="predicted"/>
<dbReference type="PANTHER" id="PTHR21248:SF7">
    <property type="entry name" value="MINOR CARDIOLIPIN SYNTHASE CLSB"/>
    <property type="match status" value="1"/>
</dbReference>
<dbReference type="Gene3D" id="3.30.870.10">
    <property type="entry name" value="Endonuclease Chain A"/>
    <property type="match status" value="2"/>
</dbReference>
<dbReference type="RefSeq" id="WP_175480446.1">
    <property type="nucleotide sequence ID" value="NZ_FOGL01000012.1"/>
</dbReference>
<dbReference type="SMART" id="SM00155">
    <property type="entry name" value="PLDc"/>
    <property type="match status" value="2"/>
</dbReference>
<dbReference type="GO" id="GO:0030572">
    <property type="term" value="F:phosphatidyltransferase activity"/>
    <property type="evidence" value="ECO:0007669"/>
    <property type="project" value="UniProtKB-ARBA"/>
</dbReference>
<organism evidence="2 3">
    <name type="scientific">Gracilibacillus ureilyticus</name>
    <dbReference type="NCBI Taxonomy" id="531814"/>
    <lineage>
        <taxon>Bacteria</taxon>
        <taxon>Bacillati</taxon>
        <taxon>Bacillota</taxon>
        <taxon>Bacilli</taxon>
        <taxon>Bacillales</taxon>
        <taxon>Bacillaceae</taxon>
        <taxon>Gracilibacillus</taxon>
    </lineage>
</organism>
<dbReference type="EMBL" id="FOGL01000012">
    <property type="protein sequence ID" value="SER88440.1"/>
    <property type="molecule type" value="Genomic_DNA"/>
</dbReference>
<evidence type="ECO:0000259" key="1">
    <source>
        <dbReference type="PROSITE" id="PS50035"/>
    </source>
</evidence>
<evidence type="ECO:0000313" key="2">
    <source>
        <dbReference type="EMBL" id="SER88440.1"/>
    </source>
</evidence>
<dbReference type="InterPro" id="IPR025202">
    <property type="entry name" value="PLD-like_dom"/>
</dbReference>
<dbReference type="Proteomes" id="UP000199687">
    <property type="component" value="Unassembled WGS sequence"/>
</dbReference>
<dbReference type="CDD" id="cd09110">
    <property type="entry name" value="PLDc_CLS_1"/>
    <property type="match status" value="1"/>
</dbReference>
<accession>A0A1H9STW2</accession>
<dbReference type="GO" id="GO:0032049">
    <property type="term" value="P:cardiolipin biosynthetic process"/>
    <property type="evidence" value="ECO:0007669"/>
    <property type="project" value="UniProtKB-ARBA"/>
</dbReference>
<dbReference type="InterPro" id="IPR001736">
    <property type="entry name" value="PLipase_D/transphosphatidylase"/>
</dbReference>
<keyword evidence="3" id="KW-1185">Reference proteome</keyword>
<sequence length="384" mass="44770">MLYIFGLLIVIIVIILDYQLGKQIAKKKNQSKKWTTSSDNVDVFADGQQLFDQMFEDIQQARQSIDIQFYIIRNDKISNQLYSLLIKKQAEGVKVRLLTDWAGSILFKKKWMKQQFELKKTNVPKFPFFYHLQQRNHRKVMIIDEKIAYAGGFNLGDEYVGKDIKLGKWRDYHVRITGAVVGILHHTFLNDWNGSRTVLKTEMIDGDRVDVYTTEAGVLEGNIIEMFNSASHSIEIGSPYFIPTRKVLSALLEARKRGVSITFLLPEKGDHLLTKAGAMPFLEIIHHHGVDIYLYMDGFFHGKVFFIDQKICDVGTSNFDQRSFLLNQEINLVIDNSHPLYSKMRSLYEKDLAESKEFTLQWKRQQPLWMKMITFFTTFIRPFL</sequence>
<dbReference type="SUPFAM" id="SSF56024">
    <property type="entry name" value="Phospholipase D/nuclease"/>
    <property type="match status" value="2"/>
</dbReference>